<protein>
    <submittedName>
        <fullName evidence="1">Uncharacterized protein</fullName>
    </submittedName>
</protein>
<evidence type="ECO:0000313" key="2">
    <source>
        <dbReference type="Proteomes" id="UP000244005"/>
    </source>
</evidence>
<sequence length="33" mass="3734">MFGDALFKRSGKICACLKGRTRHSTRCLVFSED</sequence>
<name>A0A2R6XAM2_MARPO</name>
<proteinExistence type="predicted"/>
<dbReference type="EMBL" id="KZ772698">
    <property type="protein sequence ID" value="PTQ43157.1"/>
    <property type="molecule type" value="Genomic_DNA"/>
</dbReference>
<dbReference type="Gramene" id="Mp2g13320.1">
    <property type="protein sequence ID" value="Mp2g13320.1.cds"/>
    <property type="gene ID" value="Mp2g13320"/>
</dbReference>
<evidence type="ECO:0000313" key="1">
    <source>
        <dbReference type="EMBL" id="PTQ43157.1"/>
    </source>
</evidence>
<organism evidence="1 2">
    <name type="scientific">Marchantia polymorpha</name>
    <name type="common">Common liverwort</name>
    <name type="synonym">Marchantia aquatica</name>
    <dbReference type="NCBI Taxonomy" id="3197"/>
    <lineage>
        <taxon>Eukaryota</taxon>
        <taxon>Viridiplantae</taxon>
        <taxon>Streptophyta</taxon>
        <taxon>Embryophyta</taxon>
        <taxon>Marchantiophyta</taxon>
        <taxon>Marchantiopsida</taxon>
        <taxon>Marchantiidae</taxon>
        <taxon>Marchantiales</taxon>
        <taxon>Marchantiaceae</taxon>
        <taxon>Marchantia</taxon>
    </lineage>
</organism>
<dbReference type="AlphaFoldDB" id="A0A2R6XAM2"/>
<gene>
    <name evidence="1" type="ORF">MARPO_0026s0040</name>
</gene>
<keyword evidence="2" id="KW-1185">Reference proteome</keyword>
<reference evidence="2" key="1">
    <citation type="journal article" date="2017" name="Cell">
        <title>Insights into land plant evolution garnered from the Marchantia polymorpha genome.</title>
        <authorList>
            <person name="Bowman J.L."/>
            <person name="Kohchi T."/>
            <person name="Yamato K.T."/>
            <person name="Jenkins J."/>
            <person name="Shu S."/>
            <person name="Ishizaki K."/>
            <person name="Yamaoka S."/>
            <person name="Nishihama R."/>
            <person name="Nakamura Y."/>
            <person name="Berger F."/>
            <person name="Adam C."/>
            <person name="Aki S.S."/>
            <person name="Althoff F."/>
            <person name="Araki T."/>
            <person name="Arteaga-Vazquez M.A."/>
            <person name="Balasubrmanian S."/>
            <person name="Barry K."/>
            <person name="Bauer D."/>
            <person name="Boehm C.R."/>
            <person name="Briginshaw L."/>
            <person name="Caballero-Perez J."/>
            <person name="Catarino B."/>
            <person name="Chen F."/>
            <person name="Chiyoda S."/>
            <person name="Chovatia M."/>
            <person name="Davies K.M."/>
            <person name="Delmans M."/>
            <person name="Demura T."/>
            <person name="Dierschke T."/>
            <person name="Dolan L."/>
            <person name="Dorantes-Acosta A.E."/>
            <person name="Eklund D.M."/>
            <person name="Florent S.N."/>
            <person name="Flores-Sandoval E."/>
            <person name="Fujiyama A."/>
            <person name="Fukuzawa H."/>
            <person name="Galik B."/>
            <person name="Grimanelli D."/>
            <person name="Grimwood J."/>
            <person name="Grossniklaus U."/>
            <person name="Hamada T."/>
            <person name="Haseloff J."/>
            <person name="Hetherington A.J."/>
            <person name="Higo A."/>
            <person name="Hirakawa Y."/>
            <person name="Hundley H.N."/>
            <person name="Ikeda Y."/>
            <person name="Inoue K."/>
            <person name="Inoue S.I."/>
            <person name="Ishida S."/>
            <person name="Jia Q."/>
            <person name="Kakita M."/>
            <person name="Kanazawa T."/>
            <person name="Kawai Y."/>
            <person name="Kawashima T."/>
            <person name="Kennedy M."/>
            <person name="Kinose K."/>
            <person name="Kinoshita T."/>
            <person name="Kohara Y."/>
            <person name="Koide E."/>
            <person name="Komatsu K."/>
            <person name="Kopischke S."/>
            <person name="Kubo M."/>
            <person name="Kyozuka J."/>
            <person name="Lagercrantz U."/>
            <person name="Lin S.S."/>
            <person name="Lindquist E."/>
            <person name="Lipzen A.M."/>
            <person name="Lu C.W."/>
            <person name="De Luna E."/>
            <person name="Martienssen R.A."/>
            <person name="Minamino N."/>
            <person name="Mizutani M."/>
            <person name="Mizutani M."/>
            <person name="Mochizuki N."/>
            <person name="Monte I."/>
            <person name="Mosher R."/>
            <person name="Nagasaki H."/>
            <person name="Nakagami H."/>
            <person name="Naramoto S."/>
            <person name="Nishitani K."/>
            <person name="Ohtani M."/>
            <person name="Okamoto T."/>
            <person name="Okumura M."/>
            <person name="Phillips J."/>
            <person name="Pollak B."/>
            <person name="Reinders A."/>
            <person name="Rovekamp M."/>
            <person name="Sano R."/>
            <person name="Sawa S."/>
            <person name="Schmid M.W."/>
            <person name="Shirakawa M."/>
            <person name="Solano R."/>
            <person name="Spunde A."/>
            <person name="Suetsugu N."/>
            <person name="Sugano S."/>
            <person name="Sugiyama A."/>
            <person name="Sun R."/>
            <person name="Suzuki Y."/>
            <person name="Takenaka M."/>
            <person name="Takezawa D."/>
            <person name="Tomogane H."/>
            <person name="Tsuzuki M."/>
            <person name="Ueda T."/>
            <person name="Umeda M."/>
            <person name="Ward J.M."/>
            <person name="Watanabe Y."/>
            <person name="Yazaki K."/>
            <person name="Yokoyama R."/>
            <person name="Yoshitake Y."/>
            <person name="Yotsui I."/>
            <person name="Zachgo S."/>
            <person name="Schmutz J."/>
        </authorList>
    </citation>
    <scope>NUCLEOTIDE SEQUENCE [LARGE SCALE GENOMIC DNA]</scope>
    <source>
        <strain evidence="2">Tak-1</strain>
    </source>
</reference>
<dbReference type="Proteomes" id="UP000244005">
    <property type="component" value="Unassembled WGS sequence"/>
</dbReference>
<accession>A0A2R6XAM2</accession>